<reference evidence="2" key="1">
    <citation type="submission" date="2025-08" db="UniProtKB">
        <authorList>
            <consortium name="RefSeq"/>
        </authorList>
    </citation>
    <scope>IDENTIFICATION</scope>
</reference>
<dbReference type="InParanoid" id="A0A6J0PC58"/>
<dbReference type="PANTHER" id="PTHR35133">
    <property type="entry name" value="PROTEIN EFFECTOR OF TRANSCRIPTION 2-RELATED"/>
    <property type="match status" value="1"/>
</dbReference>
<dbReference type="PANTHER" id="PTHR35133:SF1">
    <property type="entry name" value="PROTEIN EFFECTOR OF TRANSCRIPTION 2-RELATED"/>
    <property type="match status" value="1"/>
</dbReference>
<dbReference type="GO" id="GO:0006355">
    <property type="term" value="P:regulation of DNA-templated transcription"/>
    <property type="evidence" value="ECO:0007669"/>
    <property type="project" value="InterPro"/>
</dbReference>
<dbReference type="Pfam" id="PF19239">
    <property type="entry name" value="GIY_YIG_domain"/>
    <property type="match status" value="1"/>
</dbReference>
<gene>
    <name evidence="2" type="primary">LOC105060444</name>
</gene>
<name>A0A6J0PC58_ELAGV</name>
<evidence type="ECO:0000313" key="2">
    <source>
        <dbReference type="RefSeq" id="XP_019701325.1"/>
    </source>
</evidence>
<keyword evidence="1" id="KW-1185">Reference proteome</keyword>
<dbReference type="FunCoup" id="A0A6J0PC58">
    <property type="interactions" value="1816"/>
</dbReference>
<dbReference type="InterPro" id="IPR038909">
    <property type="entry name" value="Effector_transcript"/>
</dbReference>
<organism evidence="1 2">
    <name type="scientific">Elaeis guineensis var. tenera</name>
    <name type="common">Oil palm</name>
    <dbReference type="NCBI Taxonomy" id="51953"/>
    <lineage>
        <taxon>Eukaryota</taxon>
        <taxon>Viridiplantae</taxon>
        <taxon>Streptophyta</taxon>
        <taxon>Embryophyta</taxon>
        <taxon>Tracheophyta</taxon>
        <taxon>Spermatophyta</taxon>
        <taxon>Magnoliopsida</taxon>
        <taxon>Liliopsida</taxon>
        <taxon>Arecaceae</taxon>
        <taxon>Arecoideae</taxon>
        <taxon>Cocoseae</taxon>
        <taxon>Elaeidinae</taxon>
        <taxon>Elaeis</taxon>
    </lineage>
</organism>
<dbReference type="OrthoDB" id="1922121at2759"/>
<accession>A0A6J0PC58</accession>
<dbReference type="Proteomes" id="UP000504607">
    <property type="component" value="Unplaced"/>
</dbReference>
<proteinExistence type="predicted"/>
<dbReference type="GO" id="GO:0003677">
    <property type="term" value="F:DNA binding"/>
    <property type="evidence" value="ECO:0007669"/>
    <property type="project" value="InterPro"/>
</dbReference>
<protein>
    <submittedName>
        <fullName evidence="2">Protein EFFECTOR OF TRANSCRIPTION 2</fullName>
    </submittedName>
</protein>
<dbReference type="RefSeq" id="XP_019701325.1">
    <property type="nucleotide sequence ID" value="XM_019845766.2"/>
</dbReference>
<dbReference type="AlphaFoldDB" id="A0A6J0PC58"/>
<evidence type="ECO:0000313" key="1">
    <source>
        <dbReference type="Proteomes" id="UP000504607"/>
    </source>
</evidence>
<sequence>MSPRLKREECLRTKHDSLFSKWKVLIGPSDWEDYSLGKDGVERYRIHNIPIHSACPGLYELGIASNPGGEDKRTRRHAAENVIVVYLGQADNVRTRLQQYGRAGAHLDQRNSSTSADKIEFPFTQNGPGLFKEIFSRGHSIMFRWVPMTSKKEAEKKEASLLEVFDYAWNRRGNGVCRREEVLSKLDNAARPLSKLDNAATSPISSAYRKVQQWKQTVFDKKAGIKINGSMPLDEVGSSEGRKGFLPDVLKFVTSRPRLVQGGDGIPGDHDICGVAIGGGLVCRNKPVKGRERCEEHKGRRIAGIGKVTSGEVTATSEKSSVCGFFSEGGSVCSELAIHGRKRCELHKGRRVLESHLHISSDSKLQSHMMLTKNITSAYDVDQEYNICGVVYWDGSICRKKPVSGRKRCEHHKGQRIAGTRLLTSEDWMTKKECNLDEPYDICGVVIGDGYVCRRKPVIGRKRCEEHKGRRVTSPGLMISMESSRAVSRSSSACGVTLSNGSICMNSPVPGRKRCSLHKGRRVT</sequence>